<dbReference type="Pfam" id="PF00651">
    <property type="entry name" value="BTB"/>
    <property type="match status" value="1"/>
</dbReference>
<dbReference type="Proteomes" id="UP000789759">
    <property type="component" value="Unassembled WGS sequence"/>
</dbReference>
<evidence type="ECO:0000259" key="1">
    <source>
        <dbReference type="PROSITE" id="PS50097"/>
    </source>
</evidence>
<gene>
    <name evidence="3" type="ORF">CPELLU_LOCUS9950</name>
</gene>
<comment type="caution">
    <text evidence="3">The sequence shown here is derived from an EMBL/GenBank/DDBJ whole genome shotgun (WGS) entry which is preliminary data.</text>
</comment>
<feature type="domain" description="TLDc" evidence="2">
    <location>
        <begin position="185"/>
        <end position="358"/>
    </location>
</feature>
<dbReference type="AlphaFoldDB" id="A0A9N9E8L0"/>
<sequence>MASRKFLDVLIRDYMSVLNSGDYADVILRIGDDEHFKEFRAHSIVLRTRSPYFRTALSDRWAQKQDNVIIYEKPNILPEAFEVILNGVLELKLRDVKVVLNILVACKELCLLDLFDYMQDYLLNNMSEAMQQNFSLVQHFFQKVTPYKEAIDQELYGEILKFHSSAATKSKSTIPLSQRRGVDSVLIGVKHLHLFSRWIDNKPDSIYSRNNIPYEFKLLLRGSRNGFTPQEFHDLCDEKGPTLVVAKIKNSNEIIGGFNPVSWDSSDALLEVKNSFVFSLDENLDDSILSRSVGTISSICNSPLHGPVFRGILIFNGDFKNDCASYCNFDKATTPYEGPIRNTKDKFSVEELEVFQVIKKKL</sequence>
<dbReference type="Gene3D" id="3.30.710.10">
    <property type="entry name" value="Potassium Channel Kv1.1, Chain A"/>
    <property type="match status" value="1"/>
</dbReference>
<evidence type="ECO:0000313" key="4">
    <source>
        <dbReference type="Proteomes" id="UP000789759"/>
    </source>
</evidence>
<proteinExistence type="predicted"/>
<dbReference type="InterPro" id="IPR011333">
    <property type="entry name" value="SKP1/BTB/POZ_sf"/>
</dbReference>
<dbReference type="EMBL" id="CAJVQA010007947">
    <property type="protein sequence ID" value="CAG8664229.1"/>
    <property type="molecule type" value="Genomic_DNA"/>
</dbReference>
<organism evidence="3 4">
    <name type="scientific">Cetraspora pellucida</name>
    <dbReference type="NCBI Taxonomy" id="1433469"/>
    <lineage>
        <taxon>Eukaryota</taxon>
        <taxon>Fungi</taxon>
        <taxon>Fungi incertae sedis</taxon>
        <taxon>Mucoromycota</taxon>
        <taxon>Glomeromycotina</taxon>
        <taxon>Glomeromycetes</taxon>
        <taxon>Diversisporales</taxon>
        <taxon>Gigasporaceae</taxon>
        <taxon>Cetraspora</taxon>
    </lineage>
</organism>
<evidence type="ECO:0000313" key="3">
    <source>
        <dbReference type="EMBL" id="CAG8664229.1"/>
    </source>
</evidence>
<feature type="domain" description="BTB" evidence="1">
    <location>
        <begin position="24"/>
        <end position="86"/>
    </location>
</feature>
<dbReference type="SMART" id="SM00225">
    <property type="entry name" value="BTB"/>
    <property type="match status" value="1"/>
</dbReference>
<accession>A0A9N9E8L0</accession>
<evidence type="ECO:0000259" key="2">
    <source>
        <dbReference type="PROSITE" id="PS51886"/>
    </source>
</evidence>
<dbReference type="InterPro" id="IPR000210">
    <property type="entry name" value="BTB/POZ_dom"/>
</dbReference>
<dbReference type="PROSITE" id="PS51886">
    <property type="entry name" value="TLDC"/>
    <property type="match status" value="1"/>
</dbReference>
<name>A0A9N9E8L0_9GLOM</name>
<dbReference type="SUPFAM" id="SSF54695">
    <property type="entry name" value="POZ domain"/>
    <property type="match status" value="1"/>
</dbReference>
<dbReference type="CDD" id="cd18186">
    <property type="entry name" value="BTB_POZ_ZBTB_KLHL-like"/>
    <property type="match status" value="1"/>
</dbReference>
<dbReference type="OrthoDB" id="2305016at2759"/>
<dbReference type="InterPro" id="IPR006571">
    <property type="entry name" value="TLDc_dom"/>
</dbReference>
<dbReference type="Pfam" id="PF07534">
    <property type="entry name" value="TLD"/>
    <property type="match status" value="1"/>
</dbReference>
<dbReference type="PROSITE" id="PS50097">
    <property type="entry name" value="BTB"/>
    <property type="match status" value="1"/>
</dbReference>
<protein>
    <submittedName>
        <fullName evidence="3">7166_t:CDS:1</fullName>
    </submittedName>
</protein>
<keyword evidence="4" id="KW-1185">Reference proteome</keyword>
<reference evidence="3" key="1">
    <citation type="submission" date="2021-06" db="EMBL/GenBank/DDBJ databases">
        <authorList>
            <person name="Kallberg Y."/>
            <person name="Tangrot J."/>
            <person name="Rosling A."/>
        </authorList>
    </citation>
    <scope>NUCLEOTIDE SEQUENCE</scope>
    <source>
        <strain evidence="3">FL966</strain>
    </source>
</reference>